<reference evidence="9 10" key="1">
    <citation type="journal article" date="2016" name="Nat. Commun.">
        <title>Thousands of microbial genomes shed light on interconnected biogeochemical processes in an aquifer system.</title>
        <authorList>
            <person name="Anantharaman K."/>
            <person name="Brown C.T."/>
            <person name="Hug L.A."/>
            <person name="Sharon I."/>
            <person name="Castelle C.J."/>
            <person name="Probst A.J."/>
            <person name="Thomas B.C."/>
            <person name="Singh A."/>
            <person name="Wilkins M.J."/>
            <person name="Karaoz U."/>
            <person name="Brodie E.L."/>
            <person name="Williams K.H."/>
            <person name="Hubbard S.S."/>
            <person name="Banfield J.F."/>
        </authorList>
    </citation>
    <scope>NUCLEOTIDE SEQUENCE [LARGE SCALE GENOMIC DNA]</scope>
</reference>
<keyword evidence="7" id="KW-0234">DNA repair</keyword>
<evidence type="ECO:0000256" key="7">
    <source>
        <dbReference type="ARBA" id="ARBA00023204"/>
    </source>
</evidence>
<evidence type="ECO:0000256" key="4">
    <source>
        <dbReference type="ARBA" id="ARBA00022763"/>
    </source>
</evidence>
<dbReference type="GO" id="GO:0006284">
    <property type="term" value="P:base-excision repair"/>
    <property type="evidence" value="ECO:0007669"/>
    <property type="project" value="TreeGrafter"/>
</dbReference>
<dbReference type="PROSITE" id="PS51432">
    <property type="entry name" value="AP_NUCLEASE_F2_4"/>
    <property type="match status" value="1"/>
</dbReference>
<evidence type="ECO:0000256" key="5">
    <source>
        <dbReference type="ARBA" id="ARBA00022801"/>
    </source>
</evidence>
<dbReference type="PROSITE" id="PS00731">
    <property type="entry name" value="AP_NUCLEASE_F2_3"/>
    <property type="match status" value="1"/>
</dbReference>
<dbReference type="PANTHER" id="PTHR21445:SF0">
    <property type="entry name" value="APURINIC-APYRIMIDINIC ENDONUCLEASE"/>
    <property type="match status" value="1"/>
</dbReference>
<comment type="similarity">
    <text evidence="2">Belongs to the AP endonuclease 2 family.</text>
</comment>
<evidence type="ECO:0000313" key="9">
    <source>
        <dbReference type="EMBL" id="OGK24617.1"/>
    </source>
</evidence>
<dbReference type="GO" id="GO:0008270">
    <property type="term" value="F:zinc ion binding"/>
    <property type="evidence" value="ECO:0007669"/>
    <property type="project" value="InterPro"/>
</dbReference>
<keyword evidence="5" id="KW-0378">Hydrolase</keyword>
<dbReference type="InterPro" id="IPR036237">
    <property type="entry name" value="Xyl_isomerase-like_sf"/>
</dbReference>
<dbReference type="Proteomes" id="UP000177159">
    <property type="component" value="Unassembled WGS sequence"/>
</dbReference>
<evidence type="ECO:0000259" key="8">
    <source>
        <dbReference type="Pfam" id="PF01261"/>
    </source>
</evidence>
<dbReference type="PROSITE" id="PS00729">
    <property type="entry name" value="AP_NUCLEASE_F2_1"/>
    <property type="match status" value="1"/>
</dbReference>
<name>A0A1F7GZQ6_9BACT</name>
<dbReference type="SMART" id="SM00518">
    <property type="entry name" value="AP2Ec"/>
    <property type="match status" value="1"/>
</dbReference>
<gene>
    <name evidence="9" type="ORF">A3C24_02395</name>
</gene>
<dbReference type="GO" id="GO:0008081">
    <property type="term" value="F:phosphoric diester hydrolase activity"/>
    <property type="evidence" value="ECO:0007669"/>
    <property type="project" value="TreeGrafter"/>
</dbReference>
<accession>A0A1F7GZQ6</accession>
<evidence type="ECO:0000256" key="1">
    <source>
        <dbReference type="ARBA" id="ARBA00001947"/>
    </source>
</evidence>
<comment type="cofactor">
    <cofactor evidence="1">
        <name>Zn(2+)</name>
        <dbReference type="ChEBI" id="CHEBI:29105"/>
    </cofactor>
</comment>
<keyword evidence="6" id="KW-0862">Zinc</keyword>
<dbReference type="PANTHER" id="PTHR21445">
    <property type="entry name" value="ENDONUCLEASE IV ENDODEOXYRIBONUCLEASE IV"/>
    <property type="match status" value="1"/>
</dbReference>
<dbReference type="InterPro" id="IPR001719">
    <property type="entry name" value="AP_endonuc_2"/>
</dbReference>
<keyword evidence="3" id="KW-0479">Metal-binding</keyword>
<feature type="domain" description="Xylose isomerase-like TIM barrel" evidence="8">
    <location>
        <begin position="21"/>
        <end position="259"/>
    </location>
</feature>
<evidence type="ECO:0000256" key="3">
    <source>
        <dbReference type="ARBA" id="ARBA00022723"/>
    </source>
</evidence>
<evidence type="ECO:0000313" key="10">
    <source>
        <dbReference type="Proteomes" id="UP000177159"/>
    </source>
</evidence>
<dbReference type="Pfam" id="PF01261">
    <property type="entry name" value="AP_endonuc_2"/>
    <property type="match status" value="1"/>
</dbReference>
<dbReference type="GO" id="GO:0003906">
    <property type="term" value="F:DNA-(apurinic or apyrimidinic site) endonuclease activity"/>
    <property type="evidence" value="ECO:0007669"/>
    <property type="project" value="TreeGrafter"/>
</dbReference>
<protein>
    <recommendedName>
        <fullName evidence="8">Xylose isomerase-like TIM barrel domain-containing protein</fullName>
    </recommendedName>
</protein>
<dbReference type="EMBL" id="MFZM01000005">
    <property type="protein sequence ID" value="OGK24617.1"/>
    <property type="molecule type" value="Genomic_DNA"/>
</dbReference>
<dbReference type="InterPro" id="IPR018246">
    <property type="entry name" value="AP_endonuc_F2_Zn_BS"/>
</dbReference>
<dbReference type="InterPro" id="IPR013022">
    <property type="entry name" value="Xyl_isomerase-like_TIM-brl"/>
</dbReference>
<dbReference type="SUPFAM" id="SSF51658">
    <property type="entry name" value="Xylose isomerase-like"/>
    <property type="match status" value="1"/>
</dbReference>
<dbReference type="NCBIfam" id="TIGR00587">
    <property type="entry name" value="nfo"/>
    <property type="match status" value="1"/>
</dbReference>
<keyword evidence="4" id="KW-0227">DNA damage</keyword>
<sequence length="271" mass="31032">MIFGGHVSIAGGLHNALIKGREEGFDVLQIFVTSPRTFRTTRYTDEEIKVFRSQYAEFNFKRLFFHAIYLINFGSHNQRLRELSRESVVHYLQMGDKLGSIGTIIHLGTDTNRENIISDIKTVLLHTPSSQYFIVESMASQKRLGSNIDELIYINKEVNSDRIGFCIDTQHLFASGTDVRDFSILKQWLDEFDSKIGIDKLLCIHANDSKTELGSHHDRHENIGEGKIGKEGFHNILKQPLLQDKPFILETPGFDKKGPDKKNLRRLKCLL</sequence>
<dbReference type="CDD" id="cd00019">
    <property type="entry name" value="AP2Ec"/>
    <property type="match status" value="1"/>
</dbReference>
<organism evidence="9 10">
    <name type="scientific">Candidatus Roizmanbacteria bacterium RIFCSPHIGHO2_02_FULL_37_24</name>
    <dbReference type="NCBI Taxonomy" id="1802037"/>
    <lineage>
        <taxon>Bacteria</taxon>
        <taxon>Candidatus Roizmaniibacteriota</taxon>
    </lineage>
</organism>
<dbReference type="Gene3D" id="3.20.20.150">
    <property type="entry name" value="Divalent-metal-dependent TIM barrel enzymes"/>
    <property type="match status" value="1"/>
</dbReference>
<dbReference type="AlphaFoldDB" id="A0A1F7GZQ6"/>
<comment type="caution">
    <text evidence="9">The sequence shown here is derived from an EMBL/GenBank/DDBJ whole genome shotgun (WGS) entry which is preliminary data.</text>
</comment>
<dbReference type="GO" id="GO:0003677">
    <property type="term" value="F:DNA binding"/>
    <property type="evidence" value="ECO:0007669"/>
    <property type="project" value="InterPro"/>
</dbReference>
<proteinExistence type="inferred from homology"/>
<evidence type="ECO:0000256" key="6">
    <source>
        <dbReference type="ARBA" id="ARBA00022833"/>
    </source>
</evidence>
<evidence type="ECO:0000256" key="2">
    <source>
        <dbReference type="ARBA" id="ARBA00005340"/>
    </source>
</evidence>